<dbReference type="EMBL" id="BLXT01003759">
    <property type="protein sequence ID" value="GFO06040.1"/>
    <property type="molecule type" value="Genomic_DNA"/>
</dbReference>
<feature type="region of interest" description="Disordered" evidence="1">
    <location>
        <begin position="182"/>
        <end position="413"/>
    </location>
</feature>
<reference evidence="2 3" key="1">
    <citation type="journal article" date="2021" name="Elife">
        <title>Chloroplast acquisition without the gene transfer in kleptoplastic sea slugs, Plakobranchus ocellatus.</title>
        <authorList>
            <person name="Maeda T."/>
            <person name="Takahashi S."/>
            <person name="Yoshida T."/>
            <person name="Shimamura S."/>
            <person name="Takaki Y."/>
            <person name="Nagai Y."/>
            <person name="Toyoda A."/>
            <person name="Suzuki Y."/>
            <person name="Arimoto A."/>
            <person name="Ishii H."/>
            <person name="Satoh N."/>
            <person name="Nishiyama T."/>
            <person name="Hasebe M."/>
            <person name="Maruyama T."/>
            <person name="Minagawa J."/>
            <person name="Obokata J."/>
            <person name="Shigenobu S."/>
        </authorList>
    </citation>
    <scope>NUCLEOTIDE SEQUENCE [LARGE SCALE GENOMIC DNA]</scope>
</reference>
<dbReference type="PANTHER" id="PTHR47133:SF1">
    <property type="entry name" value="TALIN ROD DOMAIN-CONTAINING PROTEIN 1"/>
    <property type="match status" value="1"/>
</dbReference>
<evidence type="ECO:0000313" key="3">
    <source>
        <dbReference type="Proteomes" id="UP000735302"/>
    </source>
</evidence>
<protein>
    <submittedName>
        <fullName evidence="2">Mesoderm development candidate 1</fullName>
    </submittedName>
</protein>
<feature type="compositionally biased region" description="Low complexity" evidence="1">
    <location>
        <begin position="344"/>
        <end position="355"/>
    </location>
</feature>
<feature type="compositionally biased region" description="Acidic residues" evidence="1">
    <location>
        <begin position="400"/>
        <end position="413"/>
    </location>
</feature>
<dbReference type="Proteomes" id="UP000735302">
    <property type="component" value="Unassembled WGS sequence"/>
</dbReference>
<dbReference type="PANTHER" id="PTHR47133">
    <property type="entry name" value="TALIN ROD DOMAIN-CONTAINING PROTEIN 1"/>
    <property type="match status" value="1"/>
</dbReference>
<sequence>MTEVCRRAAEEVQDTYDQDQFKLCVKAITSTVSCLVTSIKSFKRSPSESLLRRVVSFCDPVIAASAALLAFATEDSFIGSPAQLTERASEMYRASLGLSVSISSAIIQMFRAVRDLVHASSSSKRHQDRLSLCVESLTRSSGQFRDMLLSHSFVPNSPHSSHIYEESRHPFVPSSSASLYVGDKGGSSPVASTSAALSQEGERQSSHWDQGLLNSPVSEVKHRQSRLSSSPQQSPKLHTPERHSKHFHSSLSPTSKTPKASKNDKDSSRSPRAKEKRHKSSSSTSSSSSHQSHAGKERLVEGRGDKKQSPGQDSNQYLGADNSGGDNNCLKSNVSERDHERVSEFFFSESSPFSPGSRPTSMDVEVVLASLDPDNSSTHSTANSSSETLPGLRELHLDGAGEDDGGGEESCDL</sequence>
<organism evidence="2 3">
    <name type="scientific">Plakobranchus ocellatus</name>
    <dbReference type="NCBI Taxonomy" id="259542"/>
    <lineage>
        <taxon>Eukaryota</taxon>
        <taxon>Metazoa</taxon>
        <taxon>Spiralia</taxon>
        <taxon>Lophotrochozoa</taxon>
        <taxon>Mollusca</taxon>
        <taxon>Gastropoda</taxon>
        <taxon>Heterobranchia</taxon>
        <taxon>Euthyneura</taxon>
        <taxon>Panpulmonata</taxon>
        <taxon>Sacoglossa</taxon>
        <taxon>Placobranchoidea</taxon>
        <taxon>Plakobranchidae</taxon>
        <taxon>Plakobranchus</taxon>
    </lineage>
</organism>
<evidence type="ECO:0000313" key="2">
    <source>
        <dbReference type="EMBL" id="GFO06040.1"/>
    </source>
</evidence>
<feature type="compositionally biased region" description="Basic and acidic residues" evidence="1">
    <location>
        <begin position="294"/>
        <end position="308"/>
    </location>
</feature>
<feature type="compositionally biased region" description="Low complexity" evidence="1">
    <location>
        <begin position="226"/>
        <end position="235"/>
    </location>
</feature>
<dbReference type="AlphaFoldDB" id="A0AAV4AD03"/>
<feature type="compositionally biased region" description="Low complexity" evidence="1">
    <location>
        <begin position="375"/>
        <end position="386"/>
    </location>
</feature>
<feature type="compositionally biased region" description="Basic and acidic residues" evidence="1">
    <location>
        <begin position="261"/>
        <end position="273"/>
    </location>
</feature>
<feature type="compositionally biased region" description="Basic and acidic residues" evidence="1">
    <location>
        <begin position="334"/>
        <end position="343"/>
    </location>
</feature>
<feature type="compositionally biased region" description="Polar residues" evidence="1">
    <location>
        <begin position="249"/>
        <end position="260"/>
    </location>
</feature>
<gene>
    <name evidence="2" type="ORF">PoB_003254500</name>
</gene>
<feature type="compositionally biased region" description="Polar residues" evidence="1">
    <location>
        <begin position="324"/>
        <end position="333"/>
    </location>
</feature>
<dbReference type="InterPro" id="IPR042799">
    <property type="entry name" value="TLNRD1"/>
</dbReference>
<evidence type="ECO:0000256" key="1">
    <source>
        <dbReference type="SAM" id="MobiDB-lite"/>
    </source>
</evidence>
<comment type="caution">
    <text evidence="2">The sequence shown here is derived from an EMBL/GenBank/DDBJ whole genome shotgun (WGS) entry which is preliminary data.</text>
</comment>
<dbReference type="GO" id="GO:0003779">
    <property type="term" value="F:actin binding"/>
    <property type="evidence" value="ECO:0007669"/>
    <property type="project" value="InterPro"/>
</dbReference>
<proteinExistence type="predicted"/>
<dbReference type="Gene3D" id="1.20.120.230">
    <property type="entry name" value="Alpha-catenin/vinculin-like"/>
    <property type="match status" value="1"/>
</dbReference>
<name>A0AAV4AD03_9GAST</name>
<keyword evidence="3" id="KW-1185">Reference proteome</keyword>
<accession>A0AAV4AD03</accession>